<protein>
    <submittedName>
        <fullName evidence="2">GNAT family N-acetyltransferase</fullName>
    </submittedName>
</protein>
<dbReference type="AlphaFoldDB" id="A0A846U1Q3"/>
<evidence type="ECO:0000313" key="3">
    <source>
        <dbReference type="Proteomes" id="UP000521379"/>
    </source>
</evidence>
<dbReference type="Proteomes" id="UP000521379">
    <property type="component" value="Unassembled WGS sequence"/>
</dbReference>
<sequence length="195" mass="22152">MKDLLPLETERLYFRRFTEADLEEMHSYQSREDYAQHAWRGPRTWEHSYRVIAEHRGPRAFVGDGDSVRYAFSPKDGNGELYGEIVLTLVDAESKQIEMGWVVNPAHTGQGFAKEAATGAIRAVFERLGAHRVFARLDALNVSSAKVCETLGMRREAVLKESHWQLGEWRDEYIYAILAHELLGDEAAEAISDPA</sequence>
<dbReference type="GO" id="GO:0016747">
    <property type="term" value="F:acyltransferase activity, transferring groups other than amino-acyl groups"/>
    <property type="evidence" value="ECO:0007669"/>
    <property type="project" value="InterPro"/>
</dbReference>
<dbReference type="InterPro" id="IPR000182">
    <property type="entry name" value="GNAT_dom"/>
</dbReference>
<dbReference type="PANTHER" id="PTHR43792">
    <property type="entry name" value="GNAT FAMILY, PUTATIVE (AFU_ORTHOLOGUE AFUA_3G00765)-RELATED-RELATED"/>
    <property type="match status" value="1"/>
</dbReference>
<name>A0A846U1Q3_9MICC</name>
<dbReference type="EMBL" id="JAAVUN010000024">
    <property type="protein sequence ID" value="NKE10395.1"/>
    <property type="molecule type" value="Genomic_DNA"/>
</dbReference>
<dbReference type="Gene3D" id="3.40.630.30">
    <property type="match status" value="1"/>
</dbReference>
<reference evidence="2 3" key="1">
    <citation type="submission" date="2020-02" db="EMBL/GenBank/DDBJ databases">
        <authorList>
            <person name="Sun Q."/>
        </authorList>
    </citation>
    <scope>NUCLEOTIDE SEQUENCE [LARGE SCALE GENOMIC DNA]</scope>
    <source>
        <strain evidence="2 3">YIM 13062</strain>
    </source>
</reference>
<evidence type="ECO:0000313" key="2">
    <source>
        <dbReference type="EMBL" id="NKE10395.1"/>
    </source>
</evidence>
<comment type="caution">
    <text evidence="2">The sequence shown here is derived from an EMBL/GenBank/DDBJ whole genome shotgun (WGS) entry which is preliminary data.</text>
</comment>
<dbReference type="InterPro" id="IPR051531">
    <property type="entry name" value="N-acetyltransferase"/>
</dbReference>
<accession>A0A846U1Q3</accession>
<dbReference type="SUPFAM" id="SSF55729">
    <property type="entry name" value="Acyl-CoA N-acyltransferases (Nat)"/>
    <property type="match status" value="1"/>
</dbReference>
<gene>
    <name evidence="2" type="ORF">GTW58_10740</name>
</gene>
<dbReference type="Pfam" id="PF13302">
    <property type="entry name" value="Acetyltransf_3"/>
    <property type="match status" value="1"/>
</dbReference>
<keyword evidence="2" id="KW-0808">Transferase</keyword>
<keyword evidence="3" id="KW-1185">Reference proteome</keyword>
<evidence type="ECO:0000259" key="1">
    <source>
        <dbReference type="PROSITE" id="PS51186"/>
    </source>
</evidence>
<feature type="domain" description="N-acetyltransferase" evidence="1">
    <location>
        <begin position="12"/>
        <end position="180"/>
    </location>
</feature>
<dbReference type="PROSITE" id="PS51186">
    <property type="entry name" value="GNAT"/>
    <property type="match status" value="1"/>
</dbReference>
<proteinExistence type="predicted"/>
<dbReference type="InterPro" id="IPR016181">
    <property type="entry name" value="Acyl_CoA_acyltransferase"/>
</dbReference>
<organism evidence="2 3">
    <name type="scientific">Kocuria subflava</name>
    <dbReference type="NCBI Taxonomy" id="1736139"/>
    <lineage>
        <taxon>Bacteria</taxon>
        <taxon>Bacillati</taxon>
        <taxon>Actinomycetota</taxon>
        <taxon>Actinomycetes</taxon>
        <taxon>Micrococcales</taxon>
        <taxon>Micrococcaceae</taxon>
        <taxon>Kocuria</taxon>
    </lineage>
</organism>